<protein>
    <submittedName>
        <fullName evidence="1">Uncharacterized protein</fullName>
    </submittedName>
</protein>
<keyword evidence="2" id="KW-1185">Reference proteome</keyword>
<evidence type="ECO:0000313" key="2">
    <source>
        <dbReference type="Proteomes" id="UP001200110"/>
    </source>
</evidence>
<gene>
    <name evidence="1" type="ORF">L5G33_00480</name>
</gene>
<reference evidence="1 2" key="1">
    <citation type="submission" date="2022-01" db="EMBL/GenBank/DDBJ databases">
        <authorList>
            <person name="Huang Y."/>
        </authorList>
    </citation>
    <scope>NUCLEOTIDE SEQUENCE [LARGE SCALE GENOMIC DNA]</scope>
    <source>
        <strain evidence="1 2">HY366</strain>
    </source>
</reference>
<dbReference type="Proteomes" id="UP001200110">
    <property type="component" value="Unassembled WGS sequence"/>
</dbReference>
<proteinExistence type="predicted"/>
<name>A0ABS9IN12_9ACTN</name>
<sequence length="174" mass="18871">MIQSLIAETVGRAVALPGKTIRFVLSEALTYLTEEIDLTGVLLTGVDLNRIVATLDVNAVIEKIDLNMLLETVDLNALLETVDLNAVLDSVDLPRLLARLDLDALLADLDLDALLDRVDVDALLDGVDISSMVRGASTTVTTEMITDVRGGSERADDAVENLVGRMLRRKTRDE</sequence>
<comment type="caution">
    <text evidence="1">The sequence shown here is derived from an EMBL/GenBank/DDBJ whole genome shotgun (WGS) entry which is preliminary data.</text>
</comment>
<dbReference type="EMBL" id="JAKKOR010000001">
    <property type="protein sequence ID" value="MCF8586939.1"/>
    <property type="molecule type" value="Genomic_DNA"/>
</dbReference>
<dbReference type="RefSeq" id="WP_236996180.1">
    <property type="nucleotide sequence ID" value="NZ_JAKKOR010000001.1"/>
</dbReference>
<organism evidence="1 2">
    <name type="scientific">Gordonia liuliyuniae</name>
    <dbReference type="NCBI Taxonomy" id="2911517"/>
    <lineage>
        <taxon>Bacteria</taxon>
        <taxon>Bacillati</taxon>
        <taxon>Actinomycetota</taxon>
        <taxon>Actinomycetes</taxon>
        <taxon>Mycobacteriales</taxon>
        <taxon>Gordoniaceae</taxon>
        <taxon>Gordonia</taxon>
    </lineage>
</organism>
<evidence type="ECO:0000313" key="1">
    <source>
        <dbReference type="EMBL" id="MCF8586939.1"/>
    </source>
</evidence>
<accession>A0ABS9IN12</accession>